<dbReference type="EMBL" id="BAABKN010000008">
    <property type="protein sequence ID" value="GAA4730026.1"/>
    <property type="molecule type" value="Genomic_DNA"/>
</dbReference>
<sequence length="192" mass="22078">MSSSSATRERILAVAPEVLRRFTLAKFGMEDVARGAGIARQTVYKHFSSRDDLLIAMYVREMLENQAPKMAAVIRSKPSAENLLEIFMTELELARGYPWFDDPREPGMGPRLAEMIFHSTSMMATREQIWFPVLERYDSHGILRPGLDFGAAVRWLTYQKFWLLFHPDVLCADDEERRTYVRDFIVAALVVA</sequence>
<dbReference type="Gene3D" id="1.10.357.10">
    <property type="entry name" value="Tetracycline Repressor, domain 2"/>
    <property type="match status" value="1"/>
</dbReference>
<evidence type="ECO:0000259" key="5">
    <source>
        <dbReference type="PROSITE" id="PS50977"/>
    </source>
</evidence>
<reference evidence="7" key="1">
    <citation type="journal article" date="2019" name="Int. J. Syst. Evol. Microbiol.">
        <title>The Global Catalogue of Microorganisms (GCM) 10K type strain sequencing project: providing services to taxonomists for standard genome sequencing and annotation.</title>
        <authorList>
            <consortium name="The Broad Institute Genomics Platform"/>
            <consortium name="The Broad Institute Genome Sequencing Center for Infectious Disease"/>
            <person name="Wu L."/>
            <person name="Ma J."/>
        </authorList>
    </citation>
    <scope>NUCLEOTIDE SEQUENCE [LARGE SCALE GENOMIC DNA]</scope>
    <source>
        <strain evidence="7">JCM 18532</strain>
    </source>
</reference>
<evidence type="ECO:0000313" key="7">
    <source>
        <dbReference type="Proteomes" id="UP001499882"/>
    </source>
</evidence>
<dbReference type="SUPFAM" id="SSF46689">
    <property type="entry name" value="Homeodomain-like"/>
    <property type="match status" value="1"/>
</dbReference>
<dbReference type="PROSITE" id="PS50977">
    <property type="entry name" value="HTH_TETR_2"/>
    <property type="match status" value="1"/>
</dbReference>
<name>A0ABP8YH32_9ACTN</name>
<dbReference type="InterPro" id="IPR001647">
    <property type="entry name" value="HTH_TetR"/>
</dbReference>
<evidence type="ECO:0000256" key="1">
    <source>
        <dbReference type="ARBA" id="ARBA00023015"/>
    </source>
</evidence>
<keyword evidence="2 4" id="KW-0238">DNA-binding</keyword>
<organism evidence="6 7">
    <name type="scientific">Nocardioides endophyticus</name>
    <dbReference type="NCBI Taxonomy" id="1353775"/>
    <lineage>
        <taxon>Bacteria</taxon>
        <taxon>Bacillati</taxon>
        <taxon>Actinomycetota</taxon>
        <taxon>Actinomycetes</taxon>
        <taxon>Propionibacteriales</taxon>
        <taxon>Nocardioidaceae</taxon>
        <taxon>Nocardioides</taxon>
    </lineage>
</organism>
<evidence type="ECO:0000313" key="6">
    <source>
        <dbReference type="EMBL" id="GAA4730026.1"/>
    </source>
</evidence>
<dbReference type="InterPro" id="IPR050109">
    <property type="entry name" value="HTH-type_TetR-like_transc_reg"/>
</dbReference>
<feature type="DNA-binding region" description="H-T-H motif" evidence="4">
    <location>
        <begin position="28"/>
        <end position="47"/>
    </location>
</feature>
<keyword evidence="3" id="KW-0804">Transcription</keyword>
<accession>A0ABP8YH32</accession>
<feature type="domain" description="HTH tetR-type" evidence="5">
    <location>
        <begin position="5"/>
        <end position="65"/>
    </location>
</feature>
<evidence type="ECO:0000256" key="3">
    <source>
        <dbReference type="ARBA" id="ARBA00023163"/>
    </source>
</evidence>
<comment type="caution">
    <text evidence="6">The sequence shown here is derived from an EMBL/GenBank/DDBJ whole genome shotgun (WGS) entry which is preliminary data.</text>
</comment>
<gene>
    <name evidence="6" type="ORF">GCM10023350_11580</name>
</gene>
<evidence type="ECO:0000256" key="2">
    <source>
        <dbReference type="ARBA" id="ARBA00023125"/>
    </source>
</evidence>
<dbReference type="PANTHER" id="PTHR30055">
    <property type="entry name" value="HTH-TYPE TRANSCRIPTIONAL REGULATOR RUTR"/>
    <property type="match status" value="1"/>
</dbReference>
<proteinExistence type="predicted"/>
<keyword evidence="1" id="KW-0805">Transcription regulation</keyword>
<dbReference type="Pfam" id="PF00440">
    <property type="entry name" value="TetR_N"/>
    <property type="match status" value="1"/>
</dbReference>
<dbReference type="Proteomes" id="UP001499882">
    <property type="component" value="Unassembled WGS sequence"/>
</dbReference>
<evidence type="ECO:0000256" key="4">
    <source>
        <dbReference type="PROSITE-ProRule" id="PRU00335"/>
    </source>
</evidence>
<dbReference type="PANTHER" id="PTHR30055:SF234">
    <property type="entry name" value="HTH-TYPE TRANSCRIPTIONAL REGULATOR BETI"/>
    <property type="match status" value="1"/>
</dbReference>
<dbReference type="InterPro" id="IPR009057">
    <property type="entry name" value="Homeodomain-like_sf"/>
</dbReference>
<protein>
    <recommendedName>
        <fullName evidence="5">HTH tetR-type domain-containing protein</fullName>
    </recommendedName>
</protein>
<keyword evidence="7" id="KW-1185">Reference proteome</keyword>
<dbReference type="RefSeq" id="WP_345525728.1">
    <property type="nucleotide sequence ID" value="NZ_BAABKN010000008.1"/>
</dbReference>